<accession>A0ABS3Q8E8</accession>
<dbReference type="EMBL" id="JAGETV010000037">
    <property type="protein sequence ID" value="MBO1928358.1"/>
    <property type="molecule type" value="Genomic_DNA"/>
</dbReference>
<evidence type="ECO:0000259" key="1">
    <source>
        <dbReference type="PROSITE" id="PS51832"/>
    </source>
</evidence>
<dbReference type="Pfam" id="PF13487">
    <property type="entry name" value="HD_5"/>
    <property type="match status" value="1"/>
</dbReference>
<evidence type="ECO:0000313" key="3">
    <source>
        <dbReference type="Proteomes" id="UP000664835"/>
    </source>
</evidence>
<dbReference type="RefSeq" id="WP_208150973.1">
    <property type="nucleotide sequence ID" value="NZ_JAGETV010000037.1"/>
</dbReference>
<dbReference type="InterPro" id="IPR037522">
    <property type="entry name" value="HD_GYP_dom"/>
</dbReference>
<dbReference type="CDD" id="cd00077">
    <property type="entry name" value="HDc"/>
    <property type="match status" value="1"/>
</dbReference>
<comment type="caution">
    <text evidence="2">The sequence shown here is derived from an EMBL/GenBank/DDBJ whole genome shotgun (WGS) entry which is preliminary data.</text>
</comment>
<evidence type="ECO:0000313" key="2">
    <source>
        <dbReference type="EMBL" id="MBO1928358.1"/>
    </source>
</evidence>
<dbReference type="PANTHER" id="PTHR45228:SF9">
    <property type="entry name" value="3'3'-CGAMP-SPECIFIC PHOSPHODIESTERASE 2"/>
    <property type="match status" value="1"/>
</dbReference>
<dbReference type="InterPro" id="IPR003607">
    <property type="entry name" value="HD/PDEase_dom"/>
</dbReference>
<reference evidence="2 3" key="1">
    <citation type="submission" date="2021-03" db="EMBL/GenBank/DDBJ databases">
        <title>Thiomicrorhabdus sp.nov.,novel sulfur-oxidizing bacteria isolated from coastal sediment.</title>
        <authorList>
            <person name="Liu X."/>
        </authorList>
    </citation>
    <scope>NUCLEOTIDE SEQUENCE [LARGE SCALE GENOMIC DNA]</scope>
    <source>
        <strain evidence="2 3">6S2-11</strain>
    </source>
</reference>
<dbReference type="InterPro" id="IPR052020">
    <property type="entry name" value="Cyclic_di-GMP/3'3'-cGAMP_PDE"/>
</dbReference>
<proteinExistence type="predicted"/>
<dbReference type="PANTHER" id="PTHR45228">
    <property type="entry name" value="CYCLIC DI-GMP PHOSPHODIESTERASE TM_0186-RELATED"/>
    <property type="match status" value="1"/>
</dbReference>
<dbReference type="PROSITE" id="PS51832">
    <property type="entry name" value="HD_GYP"/>
    <property type="match status" value="1"/>
</dbReference>
<sequence>MNTHAELGYHMLRYSKRALLTCAAIIAYEHHERWDGQGYPQGLAGENIHIYGRITAIADVFDALVSKRCYKDVWPDEKVFAYFKEQRGKQFDPKLVDIFFENLDEIIAVRDAMQDFK</sequence>
<protein>
    <submittedName>
        <fullName evidence="2">HD domain-containing protein</fullName>
    </submittedName>
</protein>
<keyword evidence="3" id="KW-1185">Reference proteome</keyword>
<dbReference type="SUPFAM" id="SSF109604">
    <property type="entry name" value="HD-domain/PDEase-like"/>
    <property type="match status" value="1"/>
</dbReference>
<organism evidence="2 3">
    <name type="scientific">Thiomicrorhabdus marina</name>
    <dbReference type="NCBI Taxonomy" id="2818442"/>
    <lineage>
        <taxon>Bacteria</taxon>
        <taxon>Pseudomonadati</taxon>
        <taxon>Pseudomonadota</taxon>
        <taxon>Gammaproteobacteria</taxon>
        <taxon>Thiotrichales</taxon>
        <taxon>Piscirickettsiaceae</taxon>
        <taxon>Thiomicrorhabdus</taxon>
    </lineage>
</organism>
<name>A0ABS3Q8E8_9GAMM</name>
<gene>
    <name evidence="2" type="ORF">J3998_12310</name>
</gene>
<dbReference type="Proteomes" id="UP000664835">
    <property type="component" value="Unassembled WGS sequence"/>
</dbReference>
<dbReference type="Gene3D" id="1.10.3210.10">
    <property type="entry name" value="Hypothetical protein af1432"/>
    <property type="match status" value="1"/>
</dbReference>
<feature type="domain" description="HD-GYP" evidence="1">
    <location>
        <begin position="1"/>
        <end position="115"/>
    </location>
</feature>